<dbReference type="GO" id="GO:0008270">
    <property type="term" value="F:zinc ion binding"/>
    <property type="evidence" value="ECO:0007669"/>
    <property type="project" value="UniProtKB-KW"/>
</dbReference>
<dbReference type="CDD" id="cd16510">
    <property type="entry name" value="RING-HC_IAPs"/>
    <property type="match status" value="1"/>
</dbReference>
<dbReference type="Gene3D" id="1.10.1170.10">
    <property type="entry name" value="Inhibitor Of Apoptosis Protein (2mihbC-IAP-1), Chain A"/>
    <property type="match status" value="3"/>
</dbReference>
<evidence type="ECO:0000256" key="5">
    <source>
        <dbReference type="PROSITE-ProRule" id="PRU00175"/>
    </source>
</evidence>
<dbReference type="InterPro" id="IPR001370">
    <property type="entry name" value="BIR_rpt"/>
</dbReference>
<dbReference type="InterPro" id="IPR050784">
    <property type="entry name" value="IAP"/>
</dbReference>
<sequence>MKQRYLYKERDRLGTFATYPRSAAKSAVVLAQSGFAYTGTGRDGDDRVTCVFCQAVRSSWRPEEDVEEVHRSLSPNCSLVTGQNSGNVPIVYSSSRSFQELLNAASSTRFRESTPNRRENCHSEHRENILGATNLTESENTSTLSSLKQNTSNSKSTSHNTRNNNNTSANGPTYSELGIETNRPKRPEYALKSERLKTFTNWPRDHHLQPSEIAAAGFFYAGYGDCARCFYCGGGLRNWDDEDVWVEHARWFSKCSFIRQRLGQVFVDTVQDLKKTFDKISFEAVANKMGVADIRENTLRKDPAVRKVAKLGFPMNIVIKMAKIVKAEDYILTAERLLVRLIEIRGEQVSSPGASDGATGGASGGACGGSSNDSETIRRWKHKNDLLLQQTTCKICMDNEVDIVFLPCGHPVSCTECAVALKDCPVCRAHIKGTIPYDTVANRTEVAAQPTHQLDKFSTLFQDNKAVRNIKENKGLTYAELGMITERPRFPEYALKQERIKTFSSCSVFTYIQVDNLVEAGFYYAGPFVASCFCCGGSHGDWKDFDCIWVEHARLFPGCALLKLQMGQDFIETVQQLSRFKDQITLENVRNHMEASGILCHFSRKLSFKISERPDQNSQNVLGNSMLSKEQDISSERDKEMSQQTMCTVCRDNEVEAVLMNCRHLVCCAECAIILRDCPVCKKAIRGLVRAFIS</sequence>
<dbReference type="SMART" id="SM00184">
    <property type="entry name" value="RING"/>
    <property type="match status" value="2"/>
</dbReference>
<evidence type="ECO:0000256" key="4">
    <source>
        <dbReference type="ARBA" id="ARBA00022833"/>
    </source>
</evidence>
<dbReference type="GO" id="GO:0043027">
    <property type="term" value="F:cysteine-type endopeptidase inhibitor activity involved in apoptotic process"/>
    <property type="evidence" value="ECO:0007669"/>
    <property type="project" value="TreeGrafter"/>
</dbReference>
<feature type="compositionally biased region" description="Low complexity" evidence="6">
    <location>
        <begin position="133"/>
        <end position="168"/>
    </location>
</feature>
<dbReference type="Pfam" id="PF13920">
    <property type="entry name" value="zf-C3HC4_3"/>
    <property type="match status" value="2"/>
</dbReference>
<dbReference type="GO" id="GO:0061630">
    <property type="term" value="F:ubiquitin protein ligase activity"/>
    <property type="evidence" value="ECO:0007669"/>
    <property type="project" value="TreeGrafter"/>
</dbReference>
<keyword evidence="3 5" id="KW-0863">Zinc-finger</keyword>
<dbReference type="SMART" id="SM00238">
    <property type="entry name" value="BIR"/>
    <property type="match status" value="3"/>
</dbReference>
<dbReference type="InterPro" id="IPR013083">
    <property type="entry name" value="Znf_RING/FYVE/PHD"/>
</dbReference>
<dbReference type="InterPro" id="IPR001841">
    <property type="entry name" value="Znf_RING"/>
</dbReference>
<keyword evidence="4" id="KW-0862">Zinc</keyword>
<dbReference type="PROSITE" id="PS50143">
    <property type="entry name" value="BIR_REPEAT_2"/>
    <property type="match status" value="3"/>
</dbReference>
<protein>
    <submittedName>
        <fullName evidence="8">E3 ubiquitin-protein ligase XIAP</fullName>
    </submittedName>
</protein>
<evidence type="ECO:0000313" key="9">
    <source>
        <dbReference type="Proteomes" id="UP001233172"/>
    </source>
</evidence>
<dbReference type="PANTHER" id="PTHR10044">
    <property type="entry name" value="INHIBITOR OF APOPTOSIS"/>
    <property type="match status" value="1"/>
</dbReference>
<feature type="compositionally biased region" description="Gly residues" evidence="6">
    <location>
        <begin position="358"/>
        <end position="368"/>
    </location>
</feature>
<evidence type="ECO:0000256" key="1">
    <source>
        <dbReference type="ARBA" id="ARBA00006672"/>
    </source>
</evidence>
<reference evidence="8" key="1">
    <citation type="journal article" date="2023" name="PLoS Negl. Trop. Dis.">
        <title>A genome sequence for Biomphalaria pfeifferi, the major vector snail for the human-infecting parasite Schistosoma mansoni.</title>
        <authorList>
            <person name="Bu L."/>
            <person name="Lu L."/>
            <person name="Laidemitt M.R."/>
            <person name="Zhang S.M."/>
            <person name="Mutuku M."/>
            <person name="Mkoji G."/>
            <person name="Steinauer M."/>
            <person name="Loker E.S."/>
        </authorList>
    </citation>
    <scope>NUCLEOTIDE SEQUENCE</scope>
    <source>
        <strain evidence="8">KasaAsao</strain>
    </source>
</reference>
<dbReference type="GO" id="GO:0005634">
    <property type="term" value="C:nucleus"/>
    <property type="evidence" value="ECO:0007669"/>
    <property type="project" value="TreeGrafter"/>
</dbReference>
<name>A0AAD8AUX3_BIOPF</name>
<evidence type="ECO:0000256" key="3">
    <source>
        <dbReference type="ARBA" id="ARBA00022771"/>
    </source>
</evidence>
<gene>
    <name evidence="8" type="ORF">Bpfe_027708</name>
</gene>
<dbReference type="SUPFAM" id="SSF57924">
    <property type="entry name" value="Inhibitor of apoptosis (IAP) repeat"/>
    <property type="match status" value="3"/>
</dbReference>
<organism evidence="8 9">
    <name type="scientific">Biomphalaria pfeifferi</name>
    <name type="common">Bloodfluke planorb</name>
    <name type="synonym">Freshwater snail</name>
    <dbReference type="NCBI Taxonomy" id="112525"/>
    <lineage>
        <taxon>Eukaryota</taxon>
        <taxon>Metazoa</taxon>
        <taxon>Spiralia</taxon>
        <taxon>Lophotrochozoa</taxon>
        <taxon>Mollusca</taxon>
        <taxon>Gastropoda</taxon>
        <taxon>Heterobranchia</taxon>
        <taxon>Euthyneura</taxon>
        <taxon>Panpulmonata</taxon>
        <taxon>Hygrophila</taxon>
        <taxon>Lymnaeoidea</taxon>
        <taxon>Planorbidae</taxon>
        <taxon>Biomphalaria</taxon>
    </lineage>
</organism>
<dbReference type="FunFam" id="1.10.1170.10:FF:000002">
    <property type="entry name" value="Baculoviral IAP repeat containing 7"/>
    <property type="match status" value="2"/>
</dbReference>
<dbReference type="GO" id="GO:0005737">
    <property type="term" value="C:cytoplasm"/>
    <property type="evidence" value="ECO:0007669"/>
    <property type="project" value="TreeGrafter"/>
</dbReference>
<feature type="region of interest" description="Disordered" evidence="6">
    <location>
        <begin position="349"/>
        <end position="374"/>
    </location>
</feature>
<dbReference type="EMBL" id="JASAOG010000230">
    <property type="protein sequence ID" value="KAK0042868.1"/>
    <property type="molecule type" value="Genomic_DNA"/>
</dbReference>
<dbReference type="GO" id="GO:0051726">
    <property type="term" value="P:regulation of cell cycle"/>
    <property type="evidence" value="ECO:0007669"/>
    <property type="project" value="TreeGrafter"/>
</dbReference>
<feature type="region of interest" description="Disordered" evidence="6">
    <location>
        <begin position="106"/>
        <end position="184"/>
    </location>
</feature>
<comment type="caution">
    <text evidence="8">The sequence shown here is derived from an EMBL/GenBank/DDBJ whole genome shotgun (WGS) entry which is preliminary data.</text>
</comment>
<dbReference type="Proteomes" id="UP001233172">
    <property type="component" value="Unassembled WGS sequence"/>
</dbReference>
<dbReference type="GO" id="GO:0043066">
    <property type="term" value="P:negative regulation of apoptotic process"/>
    <property type="evidence" value="ECO:0007669"/>
    <property type="project" value="TreeGrafter"/>
</dbReference>
<dbReference type="Pfam" id="PF00653">
    <property type="entry name" value="BIR"/>
    <property type="match status" value="3"/>
</dbReference>
<comment type="similarity">
    <text evidence="1">Belongs to the IAP family.</text>
</comment>
<reference evidence="8" key="2">
    <citation type="submission" date="2023-04" db="EMBL/GenBank/DDBJ databases">
        <authorList>
            <person name="Bu L."/>
            <person name="Lu L."/>
            <person name="Laidemitt M.R."/>
            <person name="Zhang S.M."/>
            <person name="Mutuku M."/>
            <person name="Mkoji G."/>
            <person name="Steinauer M."/>
            <person name="Loker E.S."/>
        </authorList>
    </citation>
    <scope>NUCLEOTIDE SEQUENCE</scope>
    <source>
        <strain evidence="8">KasaAsao</strain>
        <tissue evidence="8">Whole Snail</tissue>
    </source>
</reference>
<evidence type="ECO:0000313" key="8">
    <source>
        <dbReference type="EMBL" id="KAK0042868.1"/>
    </source>
</evidence>
<dbReference type="GO" id="GO:0031398">
    <property type="term" value="P:positive regulation of protein ubiquitination"/>
    <property type="evidence" value="ECO:0007669"/>
    <property type="project" value="TreeGrafter"/>
</dbReference>
<feature type="compositionally biased region" description="Basic and acidic residues" evidence="6">
    <location>
        <begin position="109"/>
        <end position="128"/>
    </location>
</feature>
<keyword evidence="9" id="KW-1185">Reference proteome</keyword>
<evidence type="ECO:0000256" key="2">
    <source>
        <dbReference type="ARBA" id="ARBA00022723"/>
    </source>
</evidence>
<evidence type="ECO:0000256" key="6">
    <source>
        <dbReference type="SAM" id="MobiDB-lite"/>
    </source>
</evidence>
<dbReference type="PANTHER" id="PTHR10044:SF139">
    <property type="entry name" value="DEATH-ASSOCIATED INHIBITOR OF APOPTOSIS 2"/>
    <property type="match status" value="1"/>
</dbReference>
<dbReference type="Gene3D" id="3.30.40.10">
    <property type="entry name" value="Zinc/RING finger domain, C3HC4 (zinc finger)"/>
    <property type="match status" value="2"/>
</dbReference>
<feature type="domain" description="RING-type" evidence="7">
    <location>
        <begin position="647"/>
        <end position="682"/>
    </location>
</feature>
<dbReference type="CDD" id="cd00022">
    <property type="entry name" value="BIR"/>
    <property type="match status" value="2"/>
</dbReference>
<dbReference type="PROSITE" id="PS50089">
    <property type="entry name" value="ZF_RING_2"/>
    <property type="match status" value="2"/>
</dbReference>
<keyword evidence="2" id="KW-0479">Metal-binding</keyword>
<proteinExistence type="inferred from homology"/>
<evidence type="ECO:0000259" key="7">
    <source>
        <dbReference type="PROSITE" id="PS50089"/>
    </source>
</evidence>
<accession>A0AAD8AUX3</accession>
<feature type="domain" description="RING-type" evidence="7">
    <location>
        <begin position="393"/>
        <end position="428"/>
    </location>
</feature>
<dbReference type="AlphaFoldDB" id="A0AAD8AUX3"/>